<reference evidence="1 2" key="1">
    <citation type="submission" date="2024-02" db="EMBL/GenBank/DDBJ databases">
        <title>High-quality chromosome-scale genome assembly of Pensacola bahiagrass (Paspalum notatum Flugge var. saurae).</title>
        <authorList>
            <person name="Vega J.M."/>
            <person name="Podio M."/>
            <person name="Orjuela J."/>
            <person name="Siena L.A."/>
            <person name="Pessino S.C."/>
            <person name="Combes M.C."/>
            <person name="Mariac C."/>
            <person name="Albertini E."/>
            <person name="Pupilli F."/>
            <person name="Ortiz J.P.A."/>
            <person name="Leblanc O."/>
        </authorList>
    </citation>
    <scope>NUCLEOTIDE SEQUENCE [LARGE SCALE GENOMIC DNA]</scope>
    <source>
        <strain evidence="1">R1</strain>
        <tissue evidence="1">Leaf</tissue>
    </source>
</reference>
<name>A0AAQ3WSD3_PASNO</name>
<organism evidence="1 2">
    <name type="scientific">Paspalum notatum var. saurae</name>
    <dbReference type="NCBI Taxonomy" id="547442"/>
    <lineage>
        <taxon>Eukaryota</taxon>
        <taxon>Viridiplantae</taxon>
        <taxon>Streptophyta</taxon>
        <taxon>Embryophyta</taxon>
        <taxon>Tracheophyta</taxon>
        <taxon>Spermatophyta</taxon>
        <taxon>Magnoliopsida</taxon>
        <taxon>Liliopsida</taxon>
        <taxon>Poales</taxon>
        <taxon>Poaceae</taxon>
        <taxon>PACMAD clade</taxon>
        <taxon>Panicoideae</taxon>
        <taxon>Andropogonodae</taxon>
        <taxon>Paspaleae</taxon>
        <taxon>Paspalinae</taxon>
        <taxon>Paspalum</taxon>
    </lineage>
</organism>
<keyword evidence="2" id="KW-1185">Reference proteome</keyword>
<accession>A0AAQ3WSD3</accession>
<dbReference type="Proteomes" id="UP001341281">
    <property type="component" value="Chromosome 04"/>
</dbReference>
<gene>
    <name evidence="1" type="ORF">U9M48_021080</name>
</gene>
<proteinExistence type="predicted"/>
<protein>
    <submittedName>
        <fullName evidence="1">Uncharacterized protein</fullName>
    </submittedName>
</protein>
<dbReference type="EMBL" id="CP144748">
    <property type="protein sequence ID" value="WVZ72658.1"/>
    <property type="molecule type" value="Genomic_DNA"/>
</dbReference>
<evidence type="ECO:0000313" key="1">
    <source>
        <dbReference type="EMBL" id="WVZ72658.1"/>
    </source>
</evidence>
<sequence length="73" mass="7820">MAAIRSALVMLGRRSCGSSGSASAAASLGGRGMEIYQAFRPSAQRTPPLPSLRPPSRYRELWPGIPKCAQELF</sequence>
<evidence type="ECO:0000313" key="2">
    <source>
        <dbReference type="Proteomes" id="UP001341281"/>
    </source>
</evidence>
<dbReference type="AlphaFoldDB" id="A0AAQ3WSD3"/>